<organism evidence="9 10">
    <name type="scientific">Paenibacillus herberti</name>
    <dbReference type="NCBI Taxonomy" id="1619309"/>
    <lineage>
        <taxon>Bacteria</taxon>
        <taxon>Bacillati</taxon>
        <taxon>Bacillota</taxon>
        <taxon>Bacilli</taxon>
        <taxon>Bacillales</taxon>
        <taxon>Paenibacillaceae</taxon>
        <taxon>Paenibacillus</taxon>
    </lineage>
</organism>
<feature type="domain" description="EamA" evidence="8">
    <location>
        <begin position="155"/>
        <end position="296"/>
    </location>
</feature>
<dbReference type="Proteomes" id="UP000215145">
    <property type="component" value="Unassembled WGS sequence"/>
</dbReference>
<evidence type="ECO:0000259" key="8">
    <source>
        <dbReference type="Pfam" id="PF00892"/>
    </source>
</evidence>
<feature type="transmembrane region" description="Helical" evidence="7">
    <location>
        <begin position="9"/>
        <end position="35"/>
    </location>
</feature>
<evidence type="ECO:0000256" key="4">
    <source>
        <dbReference type="ARBA" id="ARBA00022692"/>
    </source>
</evidence>
<comment type="caution">
    <text evidence="9">The sequence shown here is derived from an EMBL/GenBank/DDBJ whole genome shotgun (WGS) entry which is preliminary data.</text>
</comment>
<sequence length="327" mass="34113">MKDAAPIRLAYASTIVNALLVGFSFLFAKMALLHASPMDTLAFRFAASFGLLCIPAALGWLRLNYRGKPVGKLLLLTTSYPLGFFIFQTFGLQQSTSADAGVLFALGPIVTAVLASLMLKETTTLLQKLSILLSVAGVVYIFMMKEGRVSFSSSTGILLLLVSVLAIAFFSVLTRSLLRSFTTTEILFLLQGIGFVFFMGWSLLRHMAAGTLPQFTAPLASGSFVIDILYLGVLSSLVTSLTSVYALSKIKASVVSVFSNLATVVSVAAGTFVLGEPVTDASLLGSALVIAGAAGVALLGRTSASATTAVKATTAGPHSALTKGAES</sequence>
<dbReference type="EMBL" id="NMUQ01000001">
    <property type="protein sequence ID" value="OXM16958.1"/>
    <property type="molecule type" value="Genomic_DNA"/>
</dbReference>
<dbReference type="GO" id="GO:0005886">
    <property type="term" value="C:plasma membrane"/>
    <property type="evidence" value="ECO:0007669"/>
    <property type="project" value="UniProtKB-SubCell"/>
</dbReference>
<feature type="transmembrane region" description="Helical" evidence="7">
    <location>
        <begin position="73"/>
        <end position="92"/>
    </location>
</feature>
<feature type="transmembrane region" description="Helical" evidence="7">
    <location>
        <begin position="281"/>
        <end position="299"/>
    </location>
</feature>
<evidence type="ECO:0000256" key="7">
    <source>
        <dbReference type="SAM" id="Phobius"/>
    </source>
</evidence>
<dbReference type="Gene3D" id="1.10.3730.20">
    <property type="match status" value="1"/>
</dbReference>
<protein>
    <submittedName>
        <fullName evidence="9">EamA family transporter</fullName>
    </submittedName>
</protein>
<dbReference type="PANTHER" id="PTHR32322:SF18">
    <property type="entry name" value="S-ADENOSYLMETHIONINE_S-ADENOSYLHOMOCYSTEINE TRANSPORTER"/>
    <property type="match status" value="1"/>
</dbReference>
<evidence type="ECO:0000256" key="6">
    <source>
        <dbReference type="ARBA" id="ARBA00023136"/>
    </source>
</evidence>
<dbReference type="InterPro" id="IPR050638">
    <property type="entry name" value="AA-Vitamin_Transporters"/>
</dbReference>
<keyword evidence="3" id="KW-1003">Cell membrane</keyword>
<feature type="transmembrane region" description="Helical" evidence="7">
    <location>
        <begin position="254"/>
        <end position="275"/>
    </location>
</feature>
<dbReference type="InterPro" id="IPR037185">
    <property type="entry name" value="EmrE-like"/>
</dbReference>
<feature type="transmembrane region" description="Helical" evidence="7">
    <location>
        <begin position="155"/>
        <end position="174"/>
    </location>
</feature>
<reference evidence="9 10" key="1">
    <citation type="submission" date="2017-07" db="EMBL/GenBank/DDBJ databases">
        <title>Paenibacillus herberti R33 genome sequencing and assembly.</title>
        <authorList>
            <person name="Su W."/>
        </authorList>
    </citation>
    <scope>NUCLEOTIDE SEQUENCE [LARGE SCALE GENOMIC DNA]</scope>
    <source>
        <strain evidence="9 10">R33</strain>
    </source>
</reference>
<proteinExistence type="inferred from homology"/>
<evidence type="ECO:0000256" key="2">
    <source>
        <dbReference type="ARBA" id="ARBA00007362"/>
    </source>
</evidence>
<comment type="similarity">
    <text evidence="2">Belongs to the EamA transporter family.</text>
</comment>
<feature type="domain" description="EamA" evidence="8">
    <location>
        <begin position="12"/>
        <end position="142"/>
    </location>
</feature>
<keyword evidence="4 7" id="KW-0812">Transmembrane</keyword>
<accession>A0A229P4C1</accession>
<gene>
    <name evidence="9" type="ORF">CGZ75_10045</name>
</gene>
<comment type="subcellular location">
    <subcellularLocation>
        <location evidence="1">Cell membrane</location>
        <topology evidence="1">Multi-pass membrane protein</topology>
    </subcellularLocation>
</comment>
<evidence type="ECO:0000313" key="9">
    <source>
        <dbReference type="EMBL" id="OXM16958.1"/>
    </source>
</evidence>
<evidence type="ECO:0000313" key="10">
    <source>
        <dbReference type="Proteomes" id="UP000215145"/>
    </source>
</evidence>
<dbReference type="PANTHER" id="PTHR32322">
    <property type="entry name" value="INNER MEMBRANE TRANSPORTER"/>
    <property type="match status" value="1"/>
</dbReference>
<keyword evidence="10" id="KW-1185">Reference proteome</keyword>
<feature type="transmembrane region" description="Helical" evidence="7">
    <location>
        <begin position="41"/>
        <end position="61"/>
    </location>
</feature>
<evidence type="ECO:0000256" key="5">
    <source>
        <dbReference type="ARBA" id="ARBA00022989"/>
    </source>
</evidence>
<dbReference type="AlphaFoldDB" id="A0A229P4C1"/>
<dbReference type="RefSeq" id="WP_089524039.1">
    <property type="nucleotide sequence ID" value="NZ_NMUQ01000001.1"/>
</dbReference>
<feature type="transmembrane region" description="Helical" evidence="7">
    <location>
        <begin position="186"/>
        <end position="204"/>
    </location>
</feature>
<evidence type="ECO:0000256" key="1">
    <source>
        <dbReference type="ARBA" id="ARBA00004651"/>
    </source>
</evidence>
<keyword evidence="6 7" id="KW-0472">Membrane</keyword>
<dbReference type="InterPro" id="IPR000620">
    <property type="entry name" value="EamA_dom"/>
</dbReference>
<name>A0A229P4C1_9BACL</name>
<evidence type="ECO:0000256" key="3">
    <source>
        <dbReference type="ARBA" id="ARBA00022475"/>
    </source>
</evidence>
<keyword evidence="5 7" id="KW-1133">Transmembrane helix</keyword>
<dbReference type="SUPFAM" id="SSF103481">
    <property type="entry name" value="Multidrug resistance efflux transporter EmrE"/>
    <property type="match status" value="2"/>
</dbReference>
<feature type="transmembrane region" description="Helical" evidence="7">
    <location>
        <begin position="98"/>
        <end position="118"/>
    </location>
</feature>
<feature type="transmembrane region" description="Helical" evidence="7">
    <location>
        <begin position="125"/>
        <end position="143"/>
    </location>
</feature>
<dbReference type="Pfam" id="PF00892">
    <property type="entry name" value="EamA"/>
    <property type="match status" value="2"/>
</dbReference>
<dbReference type="OrthoDB" id="1682095at2"/>
<feature type="transmembrane region" description="Helical" evidence="7">
    <location>
        <begin position="224"/>
        <end position="247"/>
    </location>
</feature>